<name>A0A3N4PM33_9BACT</name>
<organism evidence="1 2">
    <name type="scientific">Chitinophaga lutea</name>
    <dbReference type="NCBI Taxonomy" id="2488634"/>
    <lineage>
        <taxon>Bacteria</taxon>
        <taxon>Pseudomonadati</taxon>
        <taxon>Bacteroidota</taxon>
        <taxon>Chitinophagia</taxon>
        <taxon>Chitinophagales</taxon>
        <taxon>Chitinophagaceae</taxon>
        <taxon>Chitinophaga</taxon>
    </lineage>
</organism>
<dbReference type="InterPro" id="IPR023393">
    <property type="entry name" value="START-like_dom_sf"/>
</dbReference>
<accession>A0A3N4PM33</accession>
<protein>
    <submittedName>
        <fullName evidence="1">ATPase</fullName>
    </submittedName>
</protein>
<keyword evidence="2" id="KW-1185">Reference proteome</keyword>
<dbReference type="OrthoDB" id="793407at2"/>
<dbReference type="SUPFAM" id="SSF55961">
    <property type="entry name" value="Bet v1-like"/>
    <property type="match status" value="1"/>
</dbReference>
<dbReference type="Proteomes" id="UP000278351">
    <property type="component" value="Unassembled WGS sequence"/>
</dbReference>
<dbReference type="RefSeq" id="WP_123849600.1">
    <property type="nucleotide sequence ID" value="NZ_RPDH01000003.1"/>
</dbReference>
<dbReference type="EMBL" id="RPDH01000003">
    <property type="protein sequence ID" value="RPE05951.1"/>
    <property type="molecule type" value="Genomic_DNA"/>
</dbReference>
<reference evidence="1 2" key="1">
    <citation type="submission" date="2018-11" db="EMBL/GenBank/DDBJ databases">
        <title>Chitinophaga lutea sp.nov., isolate from arsenic contaminated soil.</title>
        <authorList>
            <person name="Zong Y."/>
        </authorList>
    </citation>
    <scope>NUCLEOTIDE SEQUENCE [LARGE SCALE GENOMIC DNA]</scope>
    <source>
        <strain evidence="1 2">ZY74</strain>
    </source>
</reference>
<comment type="caution">
    <text evidence="1">The sequence shown here is derived from an EMBL/GenBank/DDBJ whole genome shotgun (WGS) entry which is preliminary data.</text>
</comment>
<gene>
    <name evidence="1" type="ORF">EGT74_26735</name>
</gene>
<sequence>MKSIRRNISTGIPAMQAYARFVHELNNWWPRQYTWAQDKLQQISIDGCRGGFCHETGPYGFRCDWGRVIDLDAGDHIVFSWQISPKRTPEPDPDKASEVSVRFLPEAVEFEHRYFERHGEGAEEYFKGMDSPEGWDYILKCFADYCKAKPEVPDIE</sequence>
<dbReference type="AlphaFoldDB" id="A0A3N4PM33"/>
<proteinExistence type="predicted"/>
<dbReference type="Gene3D" id="3.30.530.20">
    <property type="match status" value="1"/>
</dbReference>
<evidence type="ECO:0000313" key="1">
    <source>
        <dbReference type="EMBL" id="RPE05951.1"/>
    </source>
</evidence>
<evidence type="ECO:0000313" key="2">
    <source>
        <dbReference type="Proteomes" id="UP000278351"/>
    </source>
</evidence>